<evidence type="ECO:0000256" key="1">
    <source>
        <dbReference type="SAM" id="MobiDB-lite"/>
    </source>
</evidence>
<organism evidence="3 4">
    <name type="scientific">Brevundimonas mediterranea</name>
    <dbReference type="NCBI Taxonomy" id="74329"/>
    <lineage>
        <taxon>Bacteria</taxon>
        <taxon>Pseudomonadati</taxon>
        <taxon>Pseudomonadota</taxon>
        <taxon>Alphaproteobacteria</taxon>
        <taxon>Caulobacterales</taxon>
        <taxon>Caulobacteraceae</taxon>
        <taxon>Brevundimonas</taxon>
    </lineage>
</organism>
<evidence type="ECO:0000259" key="2">
    <source>
        <dbReference type="SMART" id="SM00470"/>
    </source>
</evidence>
<dbReference type="InterPro" id="IPR003115">
    <property type="entry name" value="ParB_N"/>
</dbReference>
<dbReference type="AlphaFoldDB" id="A0A7W6A7M0"/>
<dbReference type="PANTHER" id="PTHR33375">
    <property type="entry name" value="CHROMOSOME-PARTITIONING PROTEIN PARB-RELATED"/>
    <property type="match status" value="1"/>
</dbReference>
<dbReference type="RefSeq" id="WP_183197676.1">
    <property type="nucleotide sequence ID" value="NZ_JACIDA010000002.1"/>
</dbReference>
<name>A0A7W6A7M0_9CAUL</name>
<feature type="compositionally biased region" description="Acidic residues" evidence="1">
    <location>
        <begin position="672"/>
        <end position="682"/>
    </location>
</feature>
<dbReference type="Gene3D" id="1.10.10.2830">
    <property type="match status" value="1"/>
</dbReference>
<evidence type="ECO:0000313" key="3">
    <source>
        <dbReference type="EMBL" id="MBB3873157.1"/>
    </source>
</evidence>
<comment type="caution">
    <text evidence="3">The sequence shown here is derived from an EMBL/GenBank/DDBJ whole genome shotgun (WGS) entry which is preliminary data.</text>
</comment>
<dbReference type="InterPro" id="IPR036086">
    <property type="entry name" value="ParB/Sulfiredoxin_sf"/>
</dbReference>
<dbReference type="GO" id="GO:0007059">
    <property type="term" value="P:chromosome segregation"/>
    <property type="evidence" value="ECO:0007669"/>
    <property type="project" value="TreeGrafter"/>
</dbReference>
<protein>
    <submittedName>
        <fullName evidence="3">ParB family chromosome partitioning protein</fullName>
    </submittedName>
</protein>
<dbReference type="SMART" id="SM00470">
    <property type="entry name" value="ParB"/>
    <property type="match status" value="1"/>
</dbReference>
<proteinExistence type="predicted"/>
<dbReference type="PANTHER" id="PTHR33375:SF7">
    <property type="entry name" value="CHROMOSOME 2-PARTITIONING PROTEIN PARB-RELATED"/>
    <property type="match status" value="1"/>
</dbReference>
<dbReference type="Gene3D" id="3.90.1530.30">
    <property type="match status" value="1"/>
</dbReference>
<dbReference type="SUPFAM" id="SSF109709">
    <property type="entry name" value="KorB DNA-binding domain-like"/>
    <property type="match status" value="1"/>
</dbReference>
<dbReference type="GO" id="GO:0005694">
    <property type="term" value="C:chromosome"/>
    <property type="evidence" value="ECO:0007669"/>
    <property type="project" value="TreeGrafter"/>
</dbReference>
<accession>A0A7W6A7M0</accession>
<evidence type="ECO:0000313" key="4">
    <source>
        <dbReference type="Proteomes" id="UP000532936"/>
    </source>
</evidence>
<sequence>MTALVPAITPTTPAPETTTPAVIFTPVERIVRLGDLGIARENLRYGEPPDEDIPTLAATLKAAGQLQPVTVRPGRGKKEQAFMALDGRRRRLALAILLEAGDIDEDYPVRTYVETDPARQAAAVLLTNTAVPVHVADVIAAIGRMLKSKLTITAMARALGYDEIEIKRLAVLSGVAPAALVALKAGRITLRQTRLLARLPDRQEQEDLAQMTLDGHGFQEWRVSERLDDSRVTTRDRRCALVDPRAYADAGGRTETDLFGELPPVLLDPDILTAVWTRRARGIAAVFEAEGISVHVTAGPEPELPDDLEALGYVYGGSLPAEEMARYRAQREVFNDRTEKARIALADVEHPDVADLAIVDMIHAKIASDQTGCGGRVVTTLVLWPAAEAGVEVRCYTLEEPEIDEEDEDAAPEAARRTSAPLAYVPPEVEAPEPETDGVNHALHAVRTDVATRGLIRALADDPGAALTALIARLFTVLVRRAHIGRVDSALAITACGFNPANGRVIETLDGDVRRRLEDRRTAWEASGKTVISWVHGLAHGEKMGLLAELTAISLDVREEKTFSIRRSARAEAAELAALCHADITLHWTPDAPFLQPHSKGLLTGMLETMGAEDERAKTLRKTELVDWVAEQAANRTWAPAALSWAAPVDADSDPDGPDIADEDVVPASGEDGGEVDEDDEGAGAFAVTPAGEAALDSAAA</sequence>
<dbReference type="SUPFAM" id="SSF110849">
    <property type="entry name" value="ParB/Sulfiredoxin"/>
    <property type="match status" value="1"/>
</dbReference>
<dbReference type="EMBL" id="JACIDA010000002">
    <property type="protein sequence ID" value="MBB3873157.1"/>
    <property type="molecule type" value="Genomic_DNA"/>
</dbReference>
<dbReference type="Proteomes" id="UP000532936">
    <property type="component" value="Unassembled WGS sequence"/>
</dbReference>
<feature type="region of interest" description="Disordered" evidence="1">
    <location>
        <begin position="648"/>
        <end position="701"/>
    </location>
</feature>
<gene>
    <name evidence="3" type="ORF">GGR11_002710</name>
</gene>
<feature type="compositionally biased region" description="Acidic residues" evidence="1">
    <location>
        <begin position="651"/>
        <end position="665"/>
    </location>
</feature>
<dbReference type="InterPro" id="IPR050336">
    <property type="entry name" value="Chromosome_partition/occlusion"/>
</dbReference>
<feature type="domain" description="ParB-like N-terminal" evidence="2">
    <location>
        <begin position="29"/>
        <end position="129"/>
    </location>
</feature>
<reference evidence="3 4" key="1">
    <citation type="submission" date="2020-08" db="EMBL/GenBank/DDBJ databases">
        <title>Genomic Encyclopedia of Type Strains, Phase IV (KMG-IV): sequencing the most valuable type-strain genomes for metagenomic binning, comparative biology and taxonomic classification.</title>
        <authorList>
            <person name="Goeker M."/>
        </authorList>
    </citation>
    <scope>NUCLEOTIDE SEQUENCE [LARGE SCALE GENOMIC DNA]</scope>
    <source>
        <strain evidence="3 4">DSM 14878</strain>
    </source>
</reference>